<reference evidence="2 3" key="1">
    <citation type="submission" date="2016-04" db="EMBL/GenBank/DDBJ databases">
        <authorList>
            <consortium name="Pathogen Informatics"/>
        </authorList>
    </citation>
    <scope>NUCLEOTIDE SEQUENCE [LARGE SCALE GENOMIC DNA]</scope>
    <source>
        <strain evidence="2 3">H050680373</strain>
    </source>
</reference>
<dbReference type="EMBL" id="FKIF01000002">
    <property type="protein sequence ID" value="SAI66266.1"/>
    <property type="molecule type" value="Genomic_DNA"/>
</dbReference>
<evidence type="ECO:0000313" key="3">
    <source>
        <dbReference type="Proteomes" id="UP000076848"/>
    </source>
</evidence>
<dbReference type="AlphaFoldDB" id="A0A157S8L0"/>
<organism evidence="2 3">
    <name type="scientific">Bordetella ansorpii</name>
    <dbReference type="NCBI Taxonomy" id="288768"/>
    <lineage>
        <taxon>Bacteria</taxon>
        <taxon>Pseudomonadati</taxon>
        <taxon>Pseudomonadota</taxon>
        <taxon>Betaproteobacteria</taxon>
        <taxon>Burkholderiales</taxon>
        <taxon>Alcaligenaceae</taxon>
        <taxon>Bordetella</taxon>
    </lineage>
</organism>
<sequence>MQGQTRSDGQVDYLGPRESGQKVRPPGLQAQRAKWTPPKWRASVFTSCEDSPTGRQSGGRTQAGECDGPRGRAHWRPSRPPGNVNVQYVRKNAGEPHPDGELRWATVLISALATVPALAADGNTDRKWSKNTTIGCSSVAPACQSSAWSTTHPSKGRGIRRFLRSGDRTWRFPAWSPSGRLEQFHTDLRWPGGREDIAWPLRRHL</sequence>
<feature type="region of interest" description="Disordered" evidence="1">
    <location>
        <begin position="1"/>
        <end position="82"/>
    </location>
</feature>
<evidence type="ECO:0000256" key="1">
    <source>
        <dbReference type="SAM" id="MobiDB-lite"/>
    </source>
</evidence>
<accession>A0A157S8L0</accession>
<name>A0A157S8L0_9BORD</name>
<dbReference type="Proteomes" id="UP000076848">
    <property type="component" value="Unassembled WGS sequence"/>
</dbReference>
<feature type="compositionally biased region" description="Polar residues" evidence="1">
    <location>
        <begin position="44"/>
        <end position="60"/>
    </location>
</feature>
<proteinExistence type="predicted"/>
<evidence type="ECO:0000313" key="2">
    <source>
        <dbReference type="EMBL" id="SAI66266.1"/>
    </source>
</evidence>
<dbReference type="STRING" id="288768.SAMEA3906486_00872"/>
<keyword evidence="3" id="KW-1185">Reference proteome</keyword>
<gene>
    <name evidence="2" type="ORF">SAMEA3906486_00872</name>
</gene>
<protein>
    <submittedName>
        <fullName evidence="2">Uncharacterized protein</fullName>
    </submittedName>
</protein>